<gene>
    <name evidence="3" type="ORF">RFI_30421</name>
</gene>
<evidence type="ECO:0000256" key="1">
    <source>
        <dbReference type="SAM" id="MobiDB-lite"/>
    </source>
</evidence>
<organism evidence="3 4">
    <name type="scientific">Reticulomyxa filosa</name>
    <dbReference type="NCBI Taxonomy" id="46433"/>
    <lineage>
        <taxon>Eukaryota</taxon>
        <taxon>Sar</taxon>
        <taxon>Rhizaria</taxon>
        <taxon>Retaria</taxon>
        <taxon>Foraminifera</taxon>
        <taxon>Monothalamids</taxon>
        <taxon>Reticulomyxidae</taxon>
        <taxon>Reticulomyxa</taxon>
    </lineage>
</organism>
<dbReference type="AlphaFoldDB" id="X6M0P5"/>
<evidence type="ECO:0000313" key="4">
    <source>
        <dbReference type="Proteomes" id="UP000023152"/>
    </source>
</evidence>
<name>X6M0P5_RETFI</name>
<sequence length="194" mass="22488">MMKNYPNQATRNRHEHTNAPSPLEREERLRPIESGCVCDNRFSVLSMMPFLFGLILFWYSTHHLKIDVSPSSQISTEKDKTQEPSFHQAFVLKLRQEYSLNENIFNAFLQVDRAEFCNCGLDAYIDAPQSVGFDATISVKKNKGFDRFLFIFALFYFQLNLYACRILAFYSLGSSHAYLCNEALRTNNPKLESK</sequence>
<dbReference type="OrthoDB" id="73890at2759"/>
<evidence type="ECO:0000313" key="3">
    <source>
        <dbReference type="EMBL" id="ETO06972.1"/>
    </source>
</evidence>
<keyword evidence="2" id="KW-0472">Membrane</keyword>
<feature type="compositionally biased region" description="Polar residues" evidence="1">
    <location>
        <begin position="1"/>
        <end position="10"/>
    </location>
</feature>
<comment type="caution">
    <text evidence="3">The sequence shown here is derived from an EMBL/GenBank/DDBJ whole genome shotgun (WGS) entry which is preliminary data.</text>
</comment>
<accession>X6M0P5</accession>
<feature type="transmembrane region" description="Helical" evidence="2">
    <location>
        <begin position="148"/>
        <end position="170"/>
    </location>
</feature>
<protein>
    <submittedName>
        <fullName evidence="3">Uncharacterized protein</fullName>
    </submittedName>
</protein>
<feature type="region of interest" description="Disordered" evidence="1">
    <location>
        <begin position="1"/>
        <end position="26"/>
    </location>
</feature>
<evidence type="ECO:0000256" key="2">
    <source>
        <dbReference type="SAM" id="Phobius"/>
    </source>
</evidence>
<dbReference type="Proteomes" id="UP000023152">
    <property type="component" value="Unassembled WGS sequence"/>
</dbReference>
<proteinExistence type="predicted"/>
<keyword evidence="2" id="KW-0812">Transmembrane</keyword>
<reference evidence="3 4" key="1">
    <citation type="journal article" date="2013" name="Curr. Biol.">
        <title>The Genome of the Foraminiferan Reticulomyxa filosa.</title>
        <authorList>
            <person name="Glockner G."/>
            <person name="Hulsmann N."/>
            <person name="Schleicher M."/>
            <person name="Noegel A.A."/>
            <person name="Eichinger L."/>
            <person name="Gallinger C."/>
            <person name="Pawlowski J."/>
            <person name="Sierra R."/>
            <person name="Euteneuer U."/>
            <person name="Pillet L."/>
            <person name="Moustafa A."/>
            <person name="Platzer M."/>
            <person name="Groth M."/>
            <person name="Szafranski K."/>
            <person name="Schliwa M."/>
        </authorList>
    </citation>
    <scope>NUCLEOTIDE SEQUENCE [LARGE SCALE GENOMIC DNA]</scope>
</reference>
<keyword evidence="4" id="KW-1185">Reference proteome</keyword>
<dbReference type="EMBL" id="ASPP01026647">
    <property type="protein sequence ID" value="ETO06972.1"/>
    <property type="molecule type" value="Genomic_DNA"/>
</dbReference>
<dbReference type="Pfam" id="PF01135">
    <property type="entry name" value="PCMT"/>
    <property type="match status" value="1"/>
</dbReference>
<keyword evidence="2" id="KW-1133">Transmembrane helix</keyword>